<dbReference type="InterPro" id="IPR041485">
    <property type="entry name" value="TetR_C_36"/>
</dbReference>
<dbReference type="Pfam" id="PF18598">
    <property type="entry name" value="TetR_C_36"/>
    <property type="match status" value="1"/>
</dbReference>
<dbReference type="RefSeq" id="WP_165961061.1">
    <property type="nucleotide sequence ID" value="NZ_SLWS01000023.1"/>
</dbReference>
<reference evidence="2 3" key="1">
    <citation type="submission" date="2019-03" db="EMBL/GenBank/DDBJ databases">
        <title>Genomic Encyclopedia of Type Strains, Phase IV (KMG-IV): sequencing the most valuable type-strain genomes for metagenomic binning, comparative biology and taxonomic classification.</title>
        <authorList>
            <person name="Goeker M."/>
        </authorList>
    </citation>
    <scope>NUCLEOTIDE SEQUENCE [LARGE SCALE GENOMIC DNA]</scope>
    <source>
        <strain evidence="2 3">DSM 45934</strain>
    </source>
</reference>
<dbReference type="InterPro" id="IPR009057">
    <property type="entry name" value="Homeodomain-like_sf"/>
</dbReference>
<evidence type="ECO:0000259" key="1">
    <source>
        <dbReference type="Pfam" id="PF18598"/>
    </source>
</evidence>
<proteinExistence type="predicted"/>
<organism evidence="2 3">
    <name type="scientific">Actinocrispum wychmicini</name>
    <dbReference type="NCBI Taxonomy" id="1213861"/>
    <lineage>
        <taxon>Bacteria</taxon>
        <taxon>Bacillati</taxon>
        <taxon>Actinomycetota</taxon>
        <taxon>Actinomycetes</taxon>
        <taxon>Pseudonocardiales</taxon>
        <taxon>Pseudonocardiaceae</taxon>
        <taxon>Actinocrispum</taxon>
    </lineage>
</organism>
<sequence>MSTTPLARALRGPSPAPKSAPIDAFRLAKAWFLAGRRVDMQQLAAELGVSRATLYRWCGSREQLIGEVIWAINERALKDTLAKTRGSGRALVTRVLERSLAQIRSFDALQQFVAEDAEYALRIITSKQSVVQARLIEWTADFLRAEVKLRDDIDVADLAYVIVRVGESFVWSDMITGAPPATDKAVKIADLLIAAAEEPVCGHLASP</sequence>
<accession>A0A4R2ILD9</accession>
<dbReference type="Gene3D" id="1.10.357.10">
    <property type="entry name" value="Tetracycline Repressor, domain 2"/>
    <property type="match status" value="1"/>
</dbReference>
<protein>
    <submittedName>
        <fullName evidence="2">TetR family transcriptional regulator</fullName>
    </submittedName>
</protein>
<dbReference type="EMBL" id="SLWS01000023">
    <property type="protein sequence ID" value="TCO44729.1"/>
    <property type="molecule type" value="Genomic_DNA"/>
</dbReference>
<feature type="domain" description="QsdR TetR regulatory C-terminal" evidence="1">
    <location>
        <begin position="87"/>
        <end position="193"/>
    </location>
</feature>
<name>A0A4R2ILD9_9PSEU</name>
<keyword evidence="3" id="KW-1185">Reference proteome</keyword>
<evidence type="ECO:0000313" key="3">
    <source>
        <dbReference type="Proteomes" id="UP000295680"/>
    </source>
</evidence>
<dbReference type="AlphaFoldDB" id="A0A4R2ILD9"/>
<comment type="caution">
    <text evidence="2">The sequence shown here is derived from an EMBL/GenBank/DDBJ whole genome shotgun (WGS) entry which is preliminary data.</text>
</comment>
<dbReference type="Proteomes" id="UP000295680">
    <property type="component" value="Unassembled WGS sequence"/>
</dbReference>
<dbReference type="SUPFAM" id="SSF46689">
    <property type="entry name" value="Homeodomain-like"/>
    <property type="match status" value="1"/>
</dbReference>
<gene>
    <name evidence="2" type="ORF">EV192_12350</name>
</gene>
<evidence type="ECO:0000313" key="2">
    <source>
        <dbReference type="EMBL" id="TCO44729.1"/>
    </source>
</evidence>